<protein>
    <submittedName>
        <fullName evidence="1">Uncharacterized protein</fullName>
    </submittedName>
</protein>
<comment type="caution">
    <text evidence="1">The sequence shown here is derived from an EMBL/GenBank/DDBJ whole genome shotgun (WGS) entry which is preliminary data.</text>
</comment>
<sequence>MCALSNPQVHPAQFLMLTEGPFAILKHQNVRRIIKITLNKVTIDLCTIFFREHL</sequence>
<dbReference type="HOGENOM" id="CLU_3047640_0_0_11"/>
<evidence type="ECO:0000313" key="1">
    <source>
        <dbReference type="EMBL" id="ERT67578.1"/>
    </source>
</evidence>
<evidence type="ECO:0000313" key="2">
    <source>
        <dbReference type="Proteomes" id="UP000017174"/>
    </source>
</evidence>
<proteinExistence type="predicted"/>
<dbReference type="EMBL" id="AXZG01000008">
    <property type="protein sequence ID" value="ERT67578.1"/>
    <property type="molecule type" value="Genomic_DNA"/>
</dbReference>
<dbReference type="Proteomes" id="UP000017174">
    <property type="component" value="Unassembled WGS sequence"/>
</dbReference>
<name>U7V9V0_9MICC</name>
<organism evidence="1 2">
    <name type="scientific">Rothia aeria F0184</name>
    <dbReference type="NCBI Taxonomy" id="888019"/>
    <lineage>
        <taxon>Bacteria</taxon>
        <taxon>Bacillati</taxon>
        <taxon>Actinomycetota</taxon>
        <taxon>Actinomycetes</taxon>
        <taxon>Micrococcales</taxon>
        <taxon>Micrococcaceae</taxon>
        <taxon>Rothia</taxon>
    </lineage>
</organism>
<accession>U7V9V0</accession>
<dbReference type="AlphaFoldDB" id="U7V9V0"/>
<gene>
    <name evidence="1" type="ORF">HMPREF0742_00165</name>
</gene>
<reference evidence="1 2" key="1">
    <citation type="submission" date="2013-08" db="EMBL/GenBank/DDBJ databases">
        <authorList>
            <person name="Weinstock G."/>
            <person name="Sodergren E."/>
            <person name="Wylie T."/>
            <person name="Fulton L."/>
            <person name="Fulton R."/>
            <person name="Fronick C."/>
            <person name="O'Laughlin M."/>
            <person name="Godfrey J."/>
            <person name="Miner T."/>
            <person name="Herter B."/>
            <person name="Appelbaum E."/>
            <person name="Cordes M."/>
            <person name="Lek S."/>
            <person name="Wollam A."/>
            <person name="Pepin K.H."/>
            <person name="Palsikar V.B."/>
            <person name="Mitreva M."/>
            <person name="Wilson R.K."/>
        </authorList>
    </citation>
    <scope>NUCLEOTIDE SEQUENCE [LARGE SCALE GENOMIC DNA]</scope>
    <source>
        <strain evidence="1 2">F0184</strain>
    </source>
</reference>